<keyword evidence="2" id="KW-1185">Reference proteome</keyword>
<gene>
    <name evidence="1" type="ORF">CCACVL1_18481</name>
</gene>
<name>A0A1R3HL98_COCAP</name>
<dbReference type="Gramene" id="OMO71051">
    <property type="protein sequence ID" value="OMO71051"/>
    <property type="gene ID" value="CCACVL1_18481"/>
</dbReference>
<dbReference type="OrthoDB" id="338531at2759"/>
<evidence type="ECO:0000313" key="1">
    <source>
        <dbReference type="EMBL" id="OMO71051.1"/>
    </source>
</evidence>
<evidence type="ECO:0000313" key="2">
    <source>
        <dbReference type="Proteomes" id="UP000188268"/>
    </source>
</evidence>
<dbReference type="AlphaFoldDB" id="A0A1R3HL98"/>
<comment type="caution">
    <text evidence="1">The sequence shown here is derived from an EMBL/GenBank/DDBJ whole genome shotgun (WGS) entry which is preliminary data.</text>
</comment>
<protein>
    <submittedName>
        <fullName evidence="1">Uncharacterized protein</fullName>
    </submittedName>
</protein>
<proteinExistence type="predicted"/>
<reference evidence="1 2" key="1">
    <citation type="submission" date="2013-09" db="EMBL/GenBank/DDBJ databases">
        <title>Corchorus capsularis genome sequencing.</title>
        <authorList>
            <person name="Alam M."/>
            <person name="Haque M.S."/>
            <person name="Islam M.S."/>
            <person name="Emdad E.M."/>
            <person name="Islam M.M."/>
            <person name="Ahmed B."/>
            <person name="Halim A."/>
            <person name="Hossen Q.M.M."/>
            <person name="Hossain M.Z."/>
            <person name="Ahmed R."/>
            <person name="Khan M.M."/>
            <person name="Islam R."/>
            <person name="Rashid M.M."/>
            <person name="Khan S.A."/>
            <person name="Rahman M.S."/>
            <person name="Alam M."/>
        </authorList>
    </citation>
    <scope>NUCLEOTIDE SEQUENCE [LARGE SCALE GENOMIC DNA]</scope>
    <source>
        <strain evidence="2">cv. CVL-1</strain>
        <tissue evidence="1">Whole seedling</tissue>
    </source>
</reference>
<accession>A0A1R3HL98</accession>
<organism evidence="1 2">
    <name type="scientific">Corchorus capsularis</name>
    <name type="common">Jute</name>
    <dbReference type="NCBI Taxonomy" id="210143"/>
    <lineage>
        <taxon>Eukaryota</taxon>
        <taxon>Viridiplantae</taxon>
        <taxon>Streptophyta</taxon>
        <taxon>Embryophyta</taxon>
        <taxon>Tracheophyta</taxon>
        <taxon>Spermatophyta</taxon>
        <taxon>Magnoliopsida</taxon>
        <taxon>eudicotyledons</taxon>
        <taxon>Gunneridae</taxon>
        <taxon>Pentapetalae</taxon>
        <taxon>rosids</taxon>
        <taxon>malvids</taxon>
        <taxon>Malvales</taxon>
        <taxon>Malvaceae</taxon>
        <taxon>Grewioideae</taxon>
        <taxon>Apeibeae</taxon>
        <taxon>Corchorus</taxon>
    </lineage>
</organism>
<dbReference type="EMBL" id="AWWV01011714">
    <property type="protein sequence ID" value="OMO71051.1"/>
    <property type="molecule type" value="Genomic_DNA"/>
</dbReference>
<dbReference type="Proteomes" id="UP000188268">
    <property type="component" value="Unassembled WGS sequence"/>
</dbReference>
<sequence length="107" mass="11995">MVQMWTCTNCLEKSAENKWDDVVFALKEHLPTALLSLSISFVPVSTMLRNAYASVLRGFEEVYFPLEVVEKVLALEAQRPVVAQVLQESWNNMNLINPGEVAAQPEG</sequence>